<evidence type="ECO:0000313" key="5">
    <source>
        <dbReference type="Proteomes" id="UP001286456"/>
    </source>
</evidence>
<dbReference type="GO" id="GO:0016020">
    <property type="term" value="C:membrane"/>
    <property type="evidence" value="ECO:0007669"/>
    <property type="project" value="TreeGrafter"/>
</dbReference>
<dbReference type="Proteomes" id="UP001286456">
    <property type="component" value="Unassembled WGS sequence"/>
</dbReference>
<feature type="compositionally biased region" description="Low complexity" evidence="1">
    <location>
        <begin position="27"/>
        <end position="46"/>
    </location>
</feature>
<name>A0AAE0MJY7_9PEZI</name>
<keyword evidence="4" id="KW-0378">Hydrolase</keyword>
<evidence type="ECO:0000259" key="3">
    <source>
        <dbReference type="Pfam" id="PF00561"/>
    </source>
</evidence>
<dbReference type="AlphaFoldDB" id="A0AAE0MJY7"/>
<gene>
    <name evidence="4" type="ORF">B0T19DRAFT_3743</name>
</gene>
<evidence type="ECO:0000256" key="1">
    <source>
        <dbReference type="SAM" id="MobiDB-lite"/>
    </source>
</evidence>
<evidence type="ECO:0000256" key="2">
    <source>
        <dbReference type="SAM" id="SignalP"/>
    </source>
</evidence>
<protein>
    <submittedName>
        <fullName evidence="4">Alpha/Beta hydrolase protein</fullName>
    </submittedName>
</protein>
<dbReference type="Gene3D" id="3.40.50.1820">
    <property type="entry name" value="alpha/beta hydrolase"/>
    <property type="match status" value="1"/>
</dbReference>
<dbReference type="SUPFAM" id="SSF53474">
    <property type="entry name" value="alpha/beta-Hydrolases"/>
    <property type="match status" value="1"/>
</dbReference>
<evidence type="ECO:0000313" key="4">
    <source>
        <dbReference type="EMBL" id="KAK3335267.1"/>
    </source>
</evidence>
<dbReference type="GO" id="GO:0047372">
    <property type="term" value="F:monoacylglycerol lipase activity"/>
    <property type="evidence" value="ECO:0007669"/>
    <property type="project" value="TreeGrafter"/>
</dbReference>
<feature type="chain" id="PRO_5042109607" evidence="2">
    <location>
        <begin position="25"/>
        <end position="372"/>
    </location>
</feature>
<feature type="signal peptide" evidence="2">
    <location>
        <begin position="1"/>
        <end position="24"/>
    </location>
</feature>
<reference evidence="4" key="1">
    <citation type="journal article" date="2023" name="Mol. Phylogenet. Evol.">
        <title>Genome-scale phylogeny and comparative genomics of the fungal order Sordariales.</title>
        <authorList>
            <person name="Hensen N."/>
            <person name="Bonometti L."/>
            <person name="Westerberg I."/>
            <person name="Brannstrom I.O."/>
            <person name="Guillou S."/>
            <person name="Cros-Aarteil S."/>
            <person name="Calhoun S."/>
            <person name="Haridas S."/>
            <person name="Kuo A."/>
            <person name="Mondo S."/>
            <person name="Pangilinan J."/>
            <person name="Riley R."/>
            <person name="LaButti K."/>
            <person name="Andreopoulos B."/>
            <person name="Lipzen A."/>
            <person name="Chen C."/>
            <person name="Yan M."/>
            <person name="Daum C."/>
            <person name="Ng V."/>
            <person name="Clum A."/>
            <person name="Steindorff A."/>
            <person name="Ohm R.A."/>
            <person name="Martin F."/>
            <person name="Silar P."/>
            <person name="Natvig D.O."/>
            <person name="Lalanne C."/>
            <person name="Gautier V."/>
            <person name="Ament-Velasquez S.L."/>
            <person name="Kruys A."/>
            <person name="Hutchinson M.I."/>
            <person name="Powell A.J."/>
            <person name="Barry K."/>
            <person name="Miller A.N."/>
            <person name="Grigoriev I.V."/>
            <person name="Debuchy R."/>
            <person name="Gladieux P."/>
            <person name="Hiltunen Thoren M."/>
            <person name="Johannesson H."/>
        </authorList>
    </citation>
    <scope>NUCLEOTIDE SEQUENCE</scope>
    <source>
        <strain evidence="4">SMH4131-1</strain>
    </source>
</reference>
<keyword evidence="2" id="KW-0732">Signal</keyword>
<dbReference type="PANTHER" id="PTHR43798">
    <property type="entry name" value="MONOACYLGLYCEROL LIPASE"/>
    <property type="match status" value="1"/>
</dbReference>
<organism evidence="4 5">
    <name type="scientific">Cercophora scortea</name>
    <dbReference type="NCBI Taxonomy" id="314031"/>
    <lineage>
        <taxon>Eukaryota</taxon>
        <taxon>Fungi</taxon>
        <taxon>Dikarya</taxon>
        <taxon>Ascomycota</taxon>
        <taxon>Pezizomycotina</taxon>
        <taxon>Sordariomycetes</taxon>
        <taxon>Sordariomycetidae</taxon>
        <taxon>Sordariales</taxon>
        <taxon>Lasiosphaeriaceae</taxon>
        <taxon>Cercophora</taxon>
    </lineage>
</organism>
<dbReference type="PRINTS" id="PR00111">
    <property type="entry name" value="ABHYDROLASE"/>
</dbReference>
<dbReference type="PANTHER" id="PTHR43798:SF33">
    <property type="entry name" value="HYDROLASE, PUTATIVE (AFU_ORTHOLOGUE AFUA_2G14860)-RELATED"/>
    <property type="match status" value="1"/>
</dbReference>
<dbReference type="EMBL" id="JAUEPO010000001">
    <property type="protein sequence ID" value="KAK3335267.1"/>
    <property type="molecule type" value="Genomic_DNA"/>
</dbReference>
<dbReference type="InterPro" id="IPR050266">
    <property type="entry name" value="AB_hydrolase_sf"/>
</dbReference>
<dbReference type="InterPro" id="IPR000073">
    <property type="entry name" value="AB_hydrolase_1"/>
</dbReference>
<keyword evidence="5" id="KW-1185">Reference proteome</keyword>
<dbReference type="Pfam" id="PF00561">
    <property type="entry name" value="Abhydrolase_1"/>
    <property type="match status" value="1"/>
</dbReference>
<dbReference type="GO" id="GO:0046464">
    <property type="term" value="P:acylglycerol catabolic process"/>
    <property type="evidence" value="ECO:0007669"/>
    <property type="project" value="TreeGrafter"/>
</dbReference>
<reference evidence="4" key="2">
    <citation type="submission" date="2023-06" db="EMBL/GenBank/DDBJ databases">
        <authorList>
            <consortium name="Lawrence Berkeley National Laboratory"/>
            <person name="Haridas S."/>
            <person name="Hensen N."/>
            <person name="Bonometti L."/>
            <person name="Westerberg I."/>
            <person name="Brannstrom I.O."/>
            <person name="Guillou S."/>
            <person name="Cros-Aarteil S."/>
            <person name="Calhoun S."/>
            <person name="Kuo A."/>
            <person name="Mondo S."/>
            <person name="Pangilinan J."/>
            <person name="Riley R."/>
            <person name="Labutti K."/>
            <person name="Andreopoulos B."/>
            <person name="Lipzen A."/>
            <person name="Chen C."/>
            <person name="Yanf M."/>
            <person name="Daum C."/>
            <person name="Ng V."/>
            <person name="Clum A."/>
            <person name="Steindorff A."/>
            <person name="Ohm R."/>
            <person name="Martin F."/>
            <person name="Silar P."/>
            <person name="Natvig D."/>
            <person name="Lalanne C."/>
            <person name="Gautier V."/>
            <person name="Ament-Velasquez S.L."/>
            <person name="Kruys A."/>
            <person name="Hutchinson M.I."/>
            <person name="Powell A.J."/>
            <person name="Barry K."/>
            <person name="Miller A.N."/>
            <person name="Grigoriev I.V."/>
            <person name="Debuchy R."/>
            <person name="Gladieux P."/>
            <person name="Thoren M.H."/>
            <person name="Johannesson H."/>
        </authorList>
    </citation>
    <scope>NUCLEOTIDE SEQUENCE</scope>
    <source>
        <strain evidence="4">SMH4131-1</strain>
    </source>
</reference>
<dbReference type="InterPro" id="IPR029058">
    <property type="entry name" value="AB_hydrolase_fold"/>
</dbReference>
<feature type="region of interest" description="Disordered" evidence="1">
    <location>
        <begin position="27"/>
        <end position="48"/>
    </location>
</feature>
<comment type="caution">
    <text evidence="4">The sequence shown here is derived from an EMBL/GenBank/DDBJ whole genome shotgun (WGS) entry which is preliminary data.</text>
</comment>
<feature type="domain" description="AB hydrolase-1" evidence="3">
    <location>
        <begin position="109"/>
        <end position="235"/>
    </location>
</feature>
<sequence length="372" mass="39938">MKLLTTAHSFFLITSLLLNSPVSATKKTTTTTSTTATTASATATASPSGTISNGPFPADLNGSNFTYPFPVKLYKFVSQGLNLEMAFMDVPPKPTTSTTTTTPAKTALLLHGKNFCGPTWNTTILALTAAGYRVIVPDQIGFCKSSKPGSHYQFSLQQMALNTHSLLATLSITSNVTVIGHSMGGMLTARYGLMYASSIANLAMVNPIGLEDWKALGVPYLSIDANFATERASTYGSIRGYEQATYYVGTWAPAYDVWVNMLVNIYQGSKAVAYAEGQARVVDMVLTQPVVYEFGLLTPRTLLVIGDKDNTAIGKAWSPPDVQAKLGHYDVLGKQVAAVIPNCTLVEFADLGHAPQIQDPDRFHEALLSWLG</sequence>
<proteinExistence type="predicted"/>
<accession>A0AAE0MJY7</accession>